<evidence type="ECO:0000256" key="5">
    <source>
        <dbReference type="ARBA" id="ARBA00022771"/>
    </source>
</evidence>
<comment type="catalytic activity">
    <reaction evidence="1">
        <text>S-ubiquitinyl-[E2 ubiquitin-conjugating enzyme]-L-cysteine + [acceptor protein]-L-lysine = [E2 ubiquitin-conjugating enzyme]-L-cysteine + N(6)-ubiquitinyl-[acceptor protein]-L-lysine.</text>
        <dbReference type="EC" id="2.3.2.27"/>
    </reaction>
</comment>
<name>A0AAN7KC20_9MYRT</name>
<evidence type="ECO:0000256" key="6">
    <source>
        <dbReference type="ARBA" id="ARBA00022786"/>
    </source>
</evidence>
<feature type="region of interest" description="Disordered" evidence="9">
    <location>
        <begin position="54"/>
        <end position="75"/>
    </location>
</feature>
<organism evidence="11 12">
    <name type="scientific">Trapa incisa</name>
    <dbReference type="NCBI Taxonomy" id="236973"/>
    <lineage>
        <taxon>Eukaryota</taxon>
        <taxon>Viridiplantae</taxon>
        <taxon>Streptophyta</taxon>
        <taxon>Embryophyta</taxon>
        <taxon>Tracheophyta</taxon>
        <taxon>Spermatophyta</taxon>
        <taxon>Magnoliopsida</taxon>
        <taxon>eudicotyledons</taxon>
        <taxon>Gunneridae</taxon>
        <taxon>Pentapetalae</taxon>
        <taxon>rosids</taxon>
        <taxon>malvids</taxon>
        <taxon>Myrtales</taxon>
        <taxon>Lythraceae</taxon>
        <taxon>Trapa</taxon>
    </lineage>
</organism>
<dbReference type="Gene3D" id="3.30.40.10">
    <property type="entry name" value="Zinc/RING finger domain, C3HC4 (zinc finger)"/>
    <property type="match status" value="1"/>
</dbReference>
<dbReference type="GO" id="GO:0008270">
    <property type="term" value="F:zinc ion binding"/>
    <property type="evidence" value="ECO:0007669"/>
    <property type="project" value="UniProtKB-KW"/>
</dbReference>
<evidence type="ECO:0000256" key="4">
    <source>
        <dbReference type="ARBA" id="ARBA00022723"/>
    </source>
</evidence>
<reference evidence="11 12" key="1">
    <citation type="journal article" date="2023" name="Hortic Res">
        <title>Pangenome of water caltrop reveals structural variations and asymmetric subgenome divergence after allopolyploidization.</title>
        <authorList>
            <person name="Zhang X."/>
            <person name="Chen Y."/>
            <person name="Wang L."/>
            <person name="Yuan Y."/>
            <person name="Fang M."/>
            <person name="Shi L."/>
            <person name="Lu R."/>
            <person name="Comes H.P."/>
            <person name="Ma Y."/>
            <person name="Chen Y."/>
            <person name="Huang G."/>
            <person name="Zhou Y."/>
            <person name="Zheng Z."/>
            <person name="Qiu Y."/>
        </authorList>
    </citation>
    <scope>NUCLEOTIDE SEQUENCE [LARGE SCALE GENOMIC DNA]</scope>
    <source>
        <tissue evidence="11">Roots</tissue>
    </source>
</reference>
<dbReference type="GO" id="GO:0005737">
    <property type="term" value="C:cytoplasm"/>
    <property type="evidence" value="ECO:0007669"/>
    <property type="project" value="TreeGrafter"/>
</dbReference>
<evidence type="ECO:0000256" key="1">
    <source>
        <dbReference type="ARBA" id="ARBA00000900"/>
    </source>
</evidence>
<dbReference type="FunFam" id="3.30.40.10:FF:000022">
    <property type="entry name" value="E3 ubiquitin-protein ligase RING1-like"/>
    <property type="match status" value="1"/>
</dbReference>
<gene>
    <name evidence="11" type="ORF">SAY87_013534</name>
</gene>
<evidence type="ECO:0000259" key="10">
    <source>
        <dbReference type="PROSITE" id="PS50089"/>
    </source>
</evidence>
<dbReference type="PROSITE" id="PS50089">
    <property type="entry name" value="ZF_RING_2"/>
    <property type="match status" value="1"/>
</dbReference>
<feature type="domain" description="RING-type" evidence="10">
    <location>
        <begin position="173"/>
        <end position="214"/>
    </location>
</feature>
<evidence type="ECO:0000256" key="7">
    <source>
        <dbReference type="ARBA" id="ARBA00022833"/>
    </source>
</evidence>
<dbReference type="Pfam" id="PF14369">
    <property type="entry name" value="Zn_ribbon_19"/>
    <property type="match status" value="1"/>
</dbReference>
<evidence type="ECO:0000256" key="9">
    <source>
        <dbReference type="SAM" id="MobiDB-lite"/>
    </source>
</evidence>
<dbReference type="EC" id="2.3.2.27" evidence="2"/>
<dbReference type="Proteomes" id="UP001345219">
    <property type="component" value="Chromosome 11"/>
</dbReference>
<sequence length="327" mass="36724">MGYWCYQCACFVSAWTWTQNYPISCPYCHSGFIEEREEVPVNIISTEIPLPDSPRLMLPDRSGNHHRRRRTTTRERSPYNPVIVLRGPTSQSDSERNTFEFYYYDGNGAGLRPLPTSMSDFLIGSGLDRLLEQLEPEITGLDRPDNPRASKAAVESLPRIEIGPDQARSELHCAVCTDAFELGTEAREMPCKHLYHSDCILRWLWMRNSCPVCRHELPTDQGGDEEPVGLTIWRLAFGGFAVAPFRRGAARELSGVYTEMDGGGFGGASNGALRSTARGWRSHGRQRSGIAARIFQSLFSFLGCSRPAVDLGSIRRSRGNRTWVLED</sequence>
<dbReference type="InterPro" id="IPR039525">
    <property type="entry name" value="RNF126-like_zinc-ribbon"/>
</dbReference>
<dbReference type="EMBL" id="JAXIOK010000008">
    <property type="protein sequence ID" value="KAK4764096.1"/>
    <property type="molecule type" value="Genomic_DNA"/>
</dbReference>
<proteinExistence type="predicted"/>
<dbReference type="InterPro" id="IPR001841">
    <property type="entry name" value="Znf_RING"/>
</dbReference>
<evidence type="ECO:0000256" key="3">
    <source>
        <dbReference type="ARBA" id="ARBA00022679"/>
    </source>
</evidence>
<dbReference type="Pfam" id="PF13639">
    <property type="entry name" value="zf-RING_2"/>
    <property type="match status" value="1"/>
</dbReference>
<dbReference type="Pfam" id="PF06547">
    <property type="entry name" value="DUF1117"/>
    <property type="match status" value="1"/>
</dbReference>
<protein>
    <recommendedName>
        <fullName evidence="2">RING-type E3 ubiquitin transferase</fullName>
        <ecNumber evidence="2">2.3.2.27</ecNumber>
    </recommendedName>
</protein>
<dbReference type="GO" id="GO:0016567">
    <property type="term" value="P:protein ubiquitination"/>
    <property type="evidence" value="ECO:0007669"/>
    <property type="project" value="TreeGrafter"/>
</dbReference>
<dbReference type="SMART" id="SM00184">
    <property type="entry name" value="RING"/>
    <property type="match status" value="1"/>
</dbReference>
<keyword evidence="3" id="KW-0808">Transferase</keyword>
<keyword evidence="5 8" id="KW-0863">Zinc-finger</keyword>
<keyword evidence="12" id="KW-1185">Reference proteome</keyword>
<evidence type="ECO:0000256" key="8">
    <source>
        <dbReference type="PROSITE-ProRule" id="PRU00175"/>
    </source>
</evidence>
<dbReference type="PANTHER" id="PTHR15710:SF217">
    <property type="entry name" value="E3 UBIQUITIN-PROTEIN LIGASE RDUF2"/>
    <property type="match status" value="1"/>
</dbReference>
<keyword evidence="7" id="KW-0862">Zinc</keyword>
<dbReference type="GO" id="GO:0061630">
    <property type="term" value="F:ubiquitin protein ligase activity"/>
    <property type="evidence" value="ECO:0007669"/>
    <property type="project" value="UniProtKB-EC"/>
</dbReference>
<dbReference type="PANTHER" id="PTHR15710">
    <property type="entry name" value="E3 UBIQUITIN-PROTEIN LIGASE PRAJA"/>
    <property type="match status" value="1"/>
</dbReference>
<keyword evidence="6" id="KW-0833">Ubl conjugation pathway</keyword>
<dbReference type="InterPro" id="IPR010543">
    <property type="entry name" value="DUF1117"/>
</dbReference>
<comment type="caution">
    <text evidence="11">The sequence shown here is derived from an EMBL/GenBank/DDBJ whole genome shotgun (WGS) entry which is preliminary data.</text>
</comment>
<dbReference type="AlphaFoldDB" id="A0AAN7KC20"/>
<evidence type="ECO:0000256" key="2">
    <source>
        <dbReference type="ARBA" id="ARBA00012483"/>
    </source>
</evidence>
<evidence type="ECO:0000313" key="12">
    <source>
        <dbReference type="Proteomes" id="UP001345219"/>
    </source>
</evidence>
<accession>A0AAN7KC20</accession>
<evidence type="ECO:0000313" key="11">
    <source>
        <dbReference type="EMBL" id="KAK4764096.1"/>
    </source>
</evidence>
<keyword evidence="4" id="KW-0479">Metal-binding</keyword>
<dbReference type="InterPro" id="IPR013083">
    <property type="entry name" value="Znf_RING/FYVE/PHD"/>
</dbReference>
<dbReference type="SUPFAM" id="SSF57850">
    <property type="entry name" value="RING/U-box"/>
    <property type="match status" value="1"/>
</dbReference>